<evidence type="ECO:0000256" key="4">
    <source>
        <dbReference type="SAM" id="SignalP"/>
    </source>
</evidence>
<gene>
    <name evidence="6" type="ORF">SAMN05421736_110128</name>
</gene>
<evidence type="ECO:0000256" key="1">
    <source>
        <dbReference type="ARBA" id="ARBA00004196"/>
    </source>
</evidence>
<evidence type="ECO:0000259" key="5">
    <source>
        <dbReference type="PROSITE" id="PS50978"/>
    </source>
</evidence>
<dbReference type="Proteomes" id="UP000198935">
    <property type="component" value="Unassembled WGS sequence"/>
</dbReference>
<feature type="chain" id="PRO_5038662490" evidence="4">
    <location>
        <begin position="23"/>
        <end position="378"/>
    </location>
</feature>
<accession>A0A1H3SCY3</accession>
<dbReference type="InterPro" id="IPR006635">
    <property type="entry name" value="NEAT_dom"/>
</dbReference>
<feature type="region of interest" description="Disordered" evidence="3">
    <location>
        <begin position="308"/>
        <end position="344"/>
    </location>
</feature>
<evidence type="ECO:0000256" key="3">
    <source>
        <dbReference type="SAM" id="MobiDB-lite"/>
    </source>
</evidence>
<name>A0A1H3SCY3_9BACI</name>
<dbReference type="GO" id="GO:0030313">
    <property type="term" value="C:cell envelope"/>
    <property type="evidence" value="ECO:0007669"/>
    <property type="project" value="UniProtKB-SubCell"/>
</dbReference>
<feature type="signal peptide" evidence="4">
    <location>
        <begin position="1"/>
        <end position="22"/>
    </location>
</feature>
<evidence type="ECO:0000256" key="2">
    <source>
        <dbReference type="ARBA" id="ARBA00022729"/>
    </source>
</evidence>
<comment type="subcellular location">
    <subcellularLocation>
        <location evidence="1">Cell envelope</location>
    </subcellularLocation>
</comment>
<dbReference type="STRING" id="1503961.SAMN05421736_110128"/>
<dbReference type="AlphaFoldDB" id="A0A1H3SCY3"/>
<dbReference type="InterPro" id="IPR037250">
    <property type="entry name" value="NEAT_dom_sf"/>
</dbReference>
<protein>
    <submittedName>
        <fullName evidence="6">Iron Transport-associated domain-containing protein</fullName>
    </submittedName>
</protein>
<dbReference type="Pfam" id="PF05031">
    <property type="entry name" value="NEAT"/>
    <property type="match status" value="1"/>
</dbReference>
<organism evidence="6 7">
    <name type="scientific">Evansella caseinilytica</name>
    <dbReference type="NCBI Taxonomy" id="1503961"/>
    <lineage>
        <taxon>Bacteria</taxon>
        <taxon>Bacillati</taxon>
        <taxon>Bacillota</taxon>
        <taxon>Bacilli</taxon>
        <taxon>Bacillales</taxon>
        <taxon>Bacillaceae</taxon>
        <taxon>Evansella</taxon>
    </lineage>
</organism>
<dbReference type="Gene3D" id="2.60.40.1850">
    <property type="match status" value="2"/>
</dbReference>
<feature type="compositionally biased region" description="Low complexity" evidence="3">
    <location>
        <begin position="327"/>
        <end position="343"/>
    </location>
</feature>
<dbReference type="EMBL" id="FNPI01000010">
    <property type="protein sequence ID" value="SDZ35455.1"/>
    <property type="molecule type" value="Genomic_DNA"/>
</dbReference>
<dbReference type="SUPFAM" id="SSF158911">
    <property type="entry name" value="NEAT domain-like"/>
    <property type="match status" value="2"/>
</dbReference>
<dbReference type="CDD" id="cd06920">
    <property type="entry name" value="NEAT"/>
    <property type="match status" value="1"/>
</dbReference>
<proteinExistence type="predicted"/>
<feature type="compositionally biased region" description="Acidic residues" evidence="3">
    <location>
        <begin position="154"/>
        <end position="178"/>
    </location>
</feature>
<feature type="domain" description="NEAT" evidence="5">
    <location>
        <begin position="195"/>
        <end position="315"/>
    </location>
</feature>
<evidence type="ECO:0000313" key="6">
    <source>
        <dbReference type="EMBL" id="SDZ35455.1"/>
    </source>
</evidence>
<sequence length="378" mass="40188">MKTIMSKLLAGCSAMLLFLAIAADEAAAASLNDGEYSARVQALRTDNDNKSTVDERLIPEAKLDVAGSAIAVTLKTTEPLTDLSVVNGDGTLQPAQAVGENTYLFTIPNSAGNVDNPALTVVMQITVATPMGTMTPQFRLVVDELVKTENGTENGDETDNDSGDEDLSDNDEDNETDSENQPPGNNQEQTDNDDIREGKYTIAVKALKIDSDEASIVDSKLLNPAIWEFTDGNIFVYVTMSEALNDVKVANAAGEFVSAEVIGGTTYRFEIVDADEPAIMQIFVPGPDLTVQFRLVFDQSTLQKLDGDAEVTPVPPADPQEPEQPISTGSENNNGTSSSGSKTVVANPKTADSFSLVSIVLAFLLLSAATSFHAKKQA</sequence>
<evidence type="ECO:0000313" key="7">
    <source>
        <dbReference type="Proteomes" id="UP000198935"/>
    </source>
</evidence>
<feature type="region of interest" description="Disordered" evidence="3">
    <location>
        <begin position="148"/>
        <end position="196"/>
    </location>
</feature>
<reference evidence="7" key="1">
    <citation type="submission" date="2016-10" db="EMBL/GenBank/DDBJ databases">
        <authorList>
            <person name="Varghese N."/>
            <person name="Submissions S."/>
        </authorList>
    </citation>
    <scope>NUCLEOTIDE SEQUENCE [LARGE SCALE GENOMIC DNA]</scope>
    <source>
        <strain evidence="7">SP</strain>
    </source>
</reference>
<keyword evidence="2 4" id="KW-0732">Signal</keyword>
<dbReference type="PROSITE" id="PS50978">
    <property type="entry name" value="NEAT"/>
    <property type="match status" value="1"/>
</dbReference>
<keyword evidence="7" id="KW-1185">Reference proteome</keyword>